<protein>
    <recommendedName>
        <fullName evidence="3">STAS/SEC14 domain-containing protein</fullName>
    </recommendedName>
</protein>
<evidence type="ECO:0000313" key="2">
    <source>
        <dbReference type="Proteomes" id="UP000273500"/>
    </source>
</evidence>
<name>A0A428KEU2_9BACT</name>
<organism evidence="1 2">
    <name type="scientific">Hymenobacter rigui</name>
    <dbReference type="NCBI Taxonomy" id="334424"/>
    <lineage>
        <taxon>Bacteria</taxon>
        <taxon>Pseudomonadati</taxon>
        <taxon>Bacteroidota</taxon>
        <taxon>Cytophagia</taxon>
        <taxon>Cytophagales</taxon>
        <taxon>Hymenobacteraceae</taxon>
        <taxon>Hymenobacter</taxon>
    </lineage>
</organism>
<evidence type="ECO:0008006" key="3">
    <source>
        <dbReference type="Google" id="ProtNLM"/>
    </source>
</evidence>
<reference evidence="1 2" key="1">
    <citation type="submission" date="2018-12" db="EMBL/GenBank/DDBJ databases">
        <authorList>
            <person name="Feng G."/>
            <person name="Zhu H."/>
        </authorList>
    </citation>
    <scope>NUCLEOTIDE SEQUENCE [LARGE SCALE GENOMIC DNA]</scope>
    <source>
        <strain evidence="1 2">KCTC 12533</strain>
    </source>
</reference>
<dbReference type="Proteomes" id="UP000273500">
    <property type="component" value="Unassembled WGS sequence"/>
</dbReference>
<comment type="caution">
    <text evidence="1">The sequence shown here is derived from an EMBL/GenBank/DDBJ whole genome shotgun (WGS) entry which is preliminary data.</text>
</comment>
<accession>A0A428KEU2</accession>
<dbReference type="AlphaFoldDB" id="A0A428KEU2"/>
<evidence type="ECO:0000313" key="1">
    <source>
        <dbReference type="EMBL" id="RSK44960.1"/>
    </source>
</evidence>
<dbReference type="EMBL" id="RWIT01000017">
    <property type="protein sequence ID" value="RSK44960.1"/>
    <property type="molecule type" value="Genomic_DNA"/>
</dbReference>
<sequence length="147" mass="16788">MPLVASPPYLHVNYEGRRRTLLGQWQRSVMPFEMHQGYACLLDAAQQYDCHYWLIDTTRRAAGIDATDVFWMLDVFFPQLAPRLGGTTYLAFLMAPNQLAGVLATPAIPPLPDGQNLAYYLQRFTDEAAARLWLRKCARIARSQQVR</sequence>
<proteinExistence type="predicted"/>
<dbReference type="RefSeq" id="WP_125424069.1">
    <property type="nucleotide sequence ID" value="NZ_RWIT01000017.1"/>
</dbReference>
<keyword evidence="2" id="KW-1185">Reference proteome</keyword>
<dbReference type="OrthoDB" id="884362at2"/>
<gene>
    <name evidence="1" type="ORF">EI291_20065</name>
</gene>